<name>A0ABT6G5D1_9FLAO</name>
<dbReference type="RefSeq" id="WP_278006663.1">
    <property type="nucleotide sequence ID" value="NZ_JARSBN010000011.1"/>
</dbReference>
<keyword evidence="2" id="KW-1185">Reference proteome</keyword>
<evidence type="ECO:0000313" key="1">
    <source>
        <dbReference type="EMBL" id="MDG4717241.1"/>
    </source>
</evidence>
<gene>
    <name evidence="1" type="ORF">P7122_15240</name>
</gene>
<accession>A0ABT6G5D1</accession>
<dbReference type="Pfam" id="PF20113">
    <property type="entry name" value="DUF6503"/>
    <property type="match status" value="1"/>
</dbReference>
<reference evidence="1 2" key="1">
    <citation type="submission" date="2023-03" db="EMBL/GenBank/DDBJ databases">
        <title>Strain YYF002 represents a novel species in the genus Winogradskyella isolated from seawater.</title>
        <authorList>
            <person name="Fu Z.-Y."/>
        </authorList>
    </citation>
    <scope>NUCLEOTIDE SEQUENCE [LARGE SCALE GENOMIC DNA]</scope>
    <source>
        <strain evidence="1 2">YYF002</strain>
    </source>
</reference>
<dbReference type="EMBL" id="JARSBN010000011">
    <property type="protein sequence ID" value="MDG4717241.1"/>
    <property type="molecule type" value="Genomic_DNA"/>
</dbReference>
<protein>
    <submittedName>
        <fullName evidence="1">Deoxyribose-phosphate aldolase</fullName>
    </submittedName>
</protein>
<proteinExistence type="predicted"/>
<dbReference type="Proteomes" id="UP001529085">
    <property type="component" value="Unassembled WGS sequence"/>
</dbReference>
<sequence>MKYLYLVLFGLMLFNCKEEKAEIKLSADEIVTKSIEKSGGEAFDNSIIRFNFRDKFYVARRDKGQFSLIRMFKDDNDSVFDLLTNNNFDRFINESRVIIEDSMKAKFSASVNSVHYFSVLPYGLNAEAVNKTLLGSEKIKNKDYYKVKVTFNAEGGGEDYEDVFVYWFDKEDFGLDYLAYSYSEDNGVGMRFREAYNEQNIEGMRFVDYNNYKTENKELELFDLGEAFEENELKLLSKIELKNIEVELLNQ</sequence>
<evidence type="ECO:0000313" key="2">
    <source>
        <dbReference type="Proteomes" id="UP001529085"/>
    </source>
</evidence>
<comment type="caution">
    <text evidence="1">The sequence shown here is derived from an EMBL/GenBank/DDBJ whole genome shotgun (WGS) entry which is preliminary data.</text>
</comment>
<organism evidence="1 2">
    <name type="scientific">Winogradskyella marincola</name>
    <dbReference type="NCBI Taxonomy" id="3037795"/>
    <lineage>
        <taxon>Bacteria</taxon>
        <taxon>Pseudomonadati</taxon>
        <taxon>Bacteroidota</taxon>
        <taxon>Flavobacteriia</taxon>
        <taxon>Flavobacteriales</taxon>
        <taxon>Flavobacteriaceae</taxon>
        <taxon>Winogradskyella</taxon>
    </lineage>
</organism>
<dbReference type="InterPro" id="IPR045444">
    <property type="entry name" value="DUF6503"/>
</dbReference>